<organism evidence="1 2">
    <name type="scientific">Pterulicium gracile</name>
    <dbReference type="NCBI Taxonomy" id="1884261"/>
    <lineage>
        <taxon>Eukaryota</taxon>
        <taxon>Fungi</taxon>
        <taxon>Dikarya</taxon>
        <taxon>Basidiomycota</taxon>
        <taxon>Agaricomycotina</taxon>
        <taxon>Agaricomycetes</taxon>
        <taxon>Agaricomycetidae</taxon>
        <taxon>Agaricales</taxon>
        <taxon>Pleurotineae</taxon>
        <taxon>Pterulaceae</taxon>
        <taxon>Pterulicium</taxon>
    </lineage>
</organism>
<proteinExistence type="predicted"/>
<dbReference type="AlphaFoldDB" id="A0A5C3Q2V8"/>
<protein>
    <submittedName>
        <fullName evidence="1">Uncharacterized protein</fullName>
    </submittedName>
</protein>
<accession>A0A5C3Q2V8</accession>
<reference evidence="1 2" key="1">
    <citation type="journal article" date="2019" name="Nat. Ecol. Evol.">
        <title>Megaphylogeny resolves global patterns of mushroom evolution.</title>
        <authorList>
            <person name="Varga T."/>
            <person name="Krizsan K."/>
            <person name="Foldi C."/>
            <person name="Dima B."/>
            <person name="Sanchez-Garcia M."/>
            <person name="Sanchez-Ramirez S."/>
            <person name="Szollosi G.J."/>
            <person name="Szarkandi J.G."/>
            <person name="Papp V."/>
            <person name="Albert L."/>
            <person name="Andreopoulos W."/>
            <person name="Angelini C."/>
            <person name="Antonin V."/>
            <person name="Barry K.W."/>
            <person name="Bougher N.L."/>
            <person name="Buchanan P."/>
            <person name="Buyck B."/>
            <person name="Bense V."/>
            <person name="Catcheside P."/>
            <person name="Chovatia M."/>
            <person name="Cooper J."/>
            <person name="Damon W."/>
            <person name="Desjardin D."/>
            <person name="Finy P."/>
            <person name="Geml J."/>
            <person name="Haridas S."/>
            <person name="Hughes K."/>
            <person name="Justo A."/>
            <person name="Karasinski D."/>
            <person name="Kautmanova I."/>
            <person name="Kiss B."/>
            <person name="Kocsube S."/>
            <person name="Kotiranta H."/>
            <person name="LaButti K.M."/>
            <person name="Lechner B.E."/>
            <person name="Liimatainen K."/>
            <person name="Lipzen A."/>
            <person name="Lukacs Z."/>
            <person name="Mihaltcheva S."/>
            <person name="Morgado L.N."/>
            <person name="Niskanen T."/>
            <person name="Noordeloos M.E."/>
            <person name="Ohm R.A."/>
            <person name="Ortiz-Santana B."/>
            <person name="Ovrebo C."/>
            <person name="Racz N."/>
            <person name="Riley R."/>
            <person name="Savchenko A."/>
            <person name="Shiryaev A."/>
            <person name="Soop K."/>
            <person name="Spirin V."/>
            <person name="Szebenyi C."/>
            <person name="Tomsovsky M."/>
            <person name="Tulloss R.E."/>
            <person name="Uehling J."/>
            <person name="Grigoriev I.V."/>
            <person name="Vagvolgyi C."/>
            <person name="Papp T."/>
            <person name="Martin F.M."/>
            <person name="Miettinen O."/>
            <person name="Hibbett D.S."/>
            <person name="Nagy L.G."/>
        </authorList>
    </citation>
    <scope>NUCLEOTIDE SEQUENCE [LARGE SCALE GENOMIC DNA]</scope>
    <source>
        <strain evidence="1 2">CBS 309.79</strain>
    </source>
</reference>
<keyword evidence="2" id="KW-1185">Reference proteome</keyword>
<gene>
    <name evidence="1" type="ORF">BDV98DRAFT_587043</name>
</gene>
<name>A0A5C3Q2V8_9AGAR</name>
<dbReference type="EMBL" id="ML178883">
    <property type="protein sequence ID" value="TFK95487.1"/>
    <property type="molecule type" value="Genomic_DNA"/>
</dbReference>
<sequence>MPSKLVHDMKPDEWLAQTRNALYAPHTKASQALELLQNPTDERSEPEFQFPSTIYYSSKNKNYPVINGEERDLEEWMDMIDACKTRMDKDLEEVKVEVMSLREGKLEGDDDPVGTFWKSRDLIRIRYKPGTTQTAGQFAAKSQVLLESIILFVP</sequence>
<evidence type="ECO:0000313" key="2">
    <source>
        <dbReference type="Proteomes" id="UP000305067"/>
    </source>
</evidence>
<evidence type="ECO:0000313" key="1">
    <source>
        <dbReference type="EMBL" id="TFK95487.1"/>
    </source>
</evidence>
<dbReference type="Proteomes" id="UP000305067">
    <property type="component" value="Unassembled WGS sequence"/>
</dbReference>